<feature type="domain" description="Apple" evidence="3">
    <location>
        <begin position="122"/>
        <end position="185"/>
    </location>
</feature>
<gene>
    <name evidence="4" type="ORF">RCOM_1435790</name>
</gene>
<dbReference type="InParanoid" id="B9RFM4"/>
<dbReference type="PANTHER" id="PTHR32444">
    <property type="entry name" value="BULB-TYPE LECTIN DOMAIN-CONTAINING PROTEIN"/>
    <property type="match status" value="1"/>
</dbReference>
<dbReference type="InterPro" id="IPR000858">
    <property type="entry name" value="S_locus_glycoprot_dom"/>
</dbReference>
<dbReference type="Pfam" id="PF00954">
    <property type="entry name" value="S_locus_glycop"/>
    <property type="match status" value="1"/>
</dbReference>
<accession>B9RFM4</accession>
<dbReference type="PROSITE" id="PS50948">
    <property type="entry name" value="PAN"/>
    <property type="match status" value="1"/>
</dbReference>
<keyword evidence="1" id="KW-0732">Signal</keyword>
<evidence type="ECO:0000313" key="4">
    <source>
        <dbReference type="EMBL" id="EEF49995.1"/>
    </source>
</evidence>
<dbReference type="STRING" id="3988.B9RFM4"/>
<dbReference type="GO" id="GO:0048544">
    <property type="term" value="P:recognition of pollen"/>
    <property type="evidence" value="ECO:0007669"/>
    <property type="project" value="InterPro"/>
</dbReference>
<dbReference type="Pfam" id="PF08276">
    <property type="entry name" value="PAN_2"/>
    <property type="match status" value="1"/>
</dbReference>
<keyword evidence="2" id="KW-1015">Disulfide bond</keyword>
<evidence type="ECO:0000313" key="5">
    <source>
        <dbReference type="Proteomes" id="UP000008311"/>
    </source>
</evidence>
<keyword evidence="5" id="KW-1185">Reference proteome</keyword>
<proteinExistence type="predicted"/>
<name>B9RFM4_RICCO</name>
<dbReference type="CDD" id="cd01098">
    <property type="entry name" value="PAN_AP_plant"/>
    <property type="match status" value="1"/>
</dbReference>
<dbReference type="eggNOG" id="ENOG502QUDG">
    <property type="taxonomic scope" value="Eukaryota"/>
</dbReference>
<dbReference type="InterPro" id="IPR003609">
    <property type="entry name" value="Pan_app"/>
</dbReference>
<evidence type="ECO:0000259" key="3">
    <source>
        <dbReference type="PROSITE" id="PS50948"/>
    </source>
</evidence>
<protein>
    <recommendedName>
        <fullName evidence="3">Apple domain-containing protein</fullName>
    </recommendedName>
</protein>
<organism evidence="4 5">
    <name type="scientific">Ricinus communis</name>
    <name type="common">Castor bean</name>
    <dbReference type="NCBI Taxonomy" id="3988"/>
    <lineage>
        <taxon>Eukaryota</taxon>
        <taxon>Viridiplantae</taxon>
        <taxon>Streptophyta</taxon>
        <taxon>Embryophyta</taxon>
        <taxon>Tracheophyta</taxon>
        <taxon>Spermatophyta</taxon>
        <taxon>Magnoliopsida</taxon>
        <taxon>eudicotyledons</taxon>
        <taxon>Gunneridae</taxon>
        <taxon>Pentapetalae</taxon>
        <taxon>rosids</taxon>
        <taxon>fabids</taxon>
        <taxon>Malpighiales</taxon>
        <taxon>Euphorbiaceae</taxon>
        <taxon>Acalyphoideae</taxon>
        <taxon>Acalypheae</taxon>
        <taxon>Ricinus</taxon>
    </lineage>
</organism>
<dbReference type="AlphaFoldDB" id="B9RFM4"/>
<evidence type="ECO:0000256" key="1">
    <source>
        <dbReference type="ARBA" id="ARBA00022729"/>
    </source>
</evidence>
<sequence length="185" mass="20715">MAMECSITAGLFEYSVYNQDEIYPTALFDGDDRYALSRIVLNNSGLLQLLTWDNSALKWRELRSEPKYKYRHCGAYSILNANNIDSLECMCLPGYQPKYLKNWNLRDASAECTRKISDTSICGNGEGFVKIASVKVPDASAAALLNRNLSTRECKQLCLSNCSCKAFASLDIERKGVGCLTWYGD</sequence>
<dbReference type="EMBL" id="EQ973777">
    <property type="protein sequence ID" value="EEF49995.1"/>
    <property type="molecule type" value="Genomic_DNA"/>
</dbReference>
<evidence type="ECO:0000256" key="2">
    <source>
        <dbReference type="ARBA" id="ARBA00023157"/>
    </source>
</evidence>
<reference evidence="5" key="1">
    <citation type="journal article" date="2010" name="Nat. Biotechnol.">
        <title>Draft genome sequence of the oilseed species Ricinus communis.</title>
        <authorList>
            <person name="Chan A.P."/>
            <person name="Crabtree J."/>
            <person name="Zhao Q."/>
            <person name="Lorenzi H."/>
            <person name="Orvis J."/>
            <person name="Puiu D."/>
            <person name="Melake-Berhan A."/>
            <person name="Jones K.M."/>
            <person name="Redman J."/>
            <person name="Chen G."/>
            <person name="Cahoon E.B."/>
            <person name="Gedil M."/>
            <person name="Stanke M."/>
            <person name="Haas B.J."/>
            <person name="Wortman J.R."/>
            <person name="Fraser-Liggett C.M."/>
            <person name="Ravel J."/>
            <person name="Rabinowicz P.D."/>
        </authorList>
    </citation>
    <scope>NUCLEOTIDE SEQUENCE [LARGE SCALE GENOMIC DNA]</scope>
    <source>
        <strain evidence="5">cv. Hale</strain>
    </source>
</reference>
<dbReference type="Proteomes" id="UP000008311">
    <property type="component" value="Unassembled WGS sequence"/>
</dbReference>
<dbReference type="PANTHER" id="PTHR32444:SF130">
    <property type="entry name" value="RECEPTOR-LIKE SERINE_THREONINE-PROTEIN KINASE"/>
    <property type="match status" value="1"/>
</dbReference>